<feature type="non-terminal residue" evidence="1">
    <location>
        <position position="1"/>
    </location>
</feature>
<sequence>PITQHFGWGYNCIPMS</sequence>
<gene>
    <name evidence="1" type="ORF">EZS28_050956</name>
</gene>
<dbReference type="AlphaFoldDB" id="A0A5J4T5L1"/>
<evidence type="ECO:0000313" key="1">
    <source>
        <dbReference type="EMBL" id="KAA6353517.1"/>
    </source>
</evidence>
<name>A0A5J4T5L1_9EUKA</name>
<accession>A0A5J4T5L1</accession>
<proteinExistence type="predicted"/>
<evidence type="ECO:0000313" key="2">
    <source>
        <dbReference type="Proteomes" id="UP000324800"/>
    </source>
</evidence>
<comment type="caution">
    <text evidence="1">The sequence shown here is derived from an EMBL/GenBank/DDBJ whole genome shotgun (WGS) entry which is preliminary data.</text>
</comment>
<dbReference type="Proteomes" id="UP000324800">
    <property type="component" value="Unassembled WGS sequence"/>
</dbReference>
<protein>
    <submittedName>
        <fullName evidence="1">Uncharacterized protein</fullName>
    </submittedName>
</protein>
<reference evidence="1 2" key="1">
    <citation type="submission" date="2019-03" db="EMBL/GenBank/DDBJ databases">
        <title>Single cell metagenomics reveals metabolic interactions within the superorganism composed of flagellate Streblomastix strix and complex community of Bacteroidetes bacteria on its surface.</title>
        <authorList>
            <person name="Treitli S.C."/>
            <person name="Kolisko M."/>
            <person name="Husnik F."/>
            <person name="Keeling P."/>
            <person name="Hampl V."/>
        </authorList>
    </citation>
    <scope>NUCLEOTIDE SEQUENCE [LARGE SCALE GENOMIC DNA]</scope>
    <source>
        <strain evidence="1">ST1C</strain>
    </source>
</reference>
<organism evidence="1 2">
    <name type="scientific">Streblomastix strix</name>
    <dbReference type="NCBI Taxonomy" id="222440"/>
    <lineage>
        <taxon>Eukaryota</taxon>
        <taxon>Metamonada</taxon>
        <taxon>Preaxostyla</taxon>
        <taxon>Oxymonadida</taxon>
        <taxon>Streblomastigidae</taxon>
        <taxon>Streblomastix</taxon>
    </lineage>
</organism>
<dbReference type="EMBL" id="SNRW01037966">
    <property type="protein sequence ID" value="KAA6353517.1"/>
    <property type="molecule type" value="Genomic_DNA"/>
</dbReference>